<gene>
    <name evidence="2" type="ORF">G3I70_03510</name>
    <name evidence="3" type="ORF">G3I70_08500</name>
</gene>
<feature type="domain" description="HTH cro/C1-type" evidence="1">
    <location>
        <begin position="4"/>
        <end position="58"/>
    </location>
</feature>
<sequence length="169" mass="17894">MRALRTRRETRDLSLRFVAPRAGVSAAALGMWERGDRHPTLLSIYTYAAALDAQPVLKPGPDGAAPVPLDGCAPVEDTGAAGPGALPIVRQLRAGRHAREWSSRDLAARIRMSGAAVAAWERGDRHMLLPVARAYAAALGYSLDLAAARPGLAGVVRAARDTTPRRDAA</sequence>
<protein>
    <submittedName>
        <fullName evidence="3">Helix-turn-helix domain-containing protein</fullName>
    </submittedName>
</protein>
<evidence type="ECO:0000313" key="3">
    <source>
        <dbReference type="EMBL" id="NEA22528.1"/>
    </source>
</evidence>
<dbReference type="AlphaFoldDB" id="A0A6L9QBU3"/>
<dbReference type="InterPro" id="IPR010982">
    <property type="entry name" value="Lambda_DNA-bd_dom_sf"/>
</dbReference>
<dbReference type="Gene3D" id="1.10.260.40">
    <property type="entry name" value="lambda repressor-like DNA-binding domains"/>
    <property type="match status" value="2"/>
</dbReference>
<organism evidence="3 4">
    <name type="scientific">Actinomadura bangladeshensis</name>
    <dbReference type="NCBI Taxonomy" id="453573"/>
    <lineage>
        <taxon>Bacteria</taxon>
        <taxon>Bacillati</taxon>
        <taxon>Actinomycetota</taxon>
        <taxon>Actinomycetes</taxon>
        <taxon>Streptosporangiales</taxon>
        <taxon>Thermomonosporaceae</taxon>
        <taxon>Actinomadura</taxon>
    </lineage>
</organism>
<dbReference type="Pfam" id="PF01381">
    <property type="entry name" value="HTH_3"/>
    <property type="match status" value="2"/>
</dbReference>
<dbReference type="InterPro" id="IPR001387">
    <property type="entry name" value="Cro/C1-type_HTH"/>
</dbReference>
<evidence type="ECO:0000313" key="4">
    <source>
        <dbReference type="Proteomes" id="UP000475532"/>
    </source>
</evidence>
<evidence type="ECO:0000313" key="2">
    <source>
        <dbReference type="EMBL" id="NEA21568.1"/>
    </source>
</evidence>
<dbReference type="GO" id="GO:0003677">
    <property type="term" value="F:DNA binding"/>
    <property type="evidence" value="ECO:0007669"/>
    <property type="project" value="InterPro"/>
</dbReference>
<dbReference type="CDD" id="cd00093">
    <property type="entry name" value="HTH_XRE"/>
    <property type="match status" value="2"/>
</dbReference>
<comment type="caution">
    <text evidence="3">The sequence shown here is derived from an EMBL/GenBank/DDBJ whole genome shotgun (WGS) entry which is preliminary data.</text>
</comment>
<dbReference type="EMBL" id="JAAGLI010000093">
    <property type="protein sequence ID" value="NEA21568.1"/>
    <property type="molecule type" value="Genomic_DNA"/>
</dbReference>
<dbReference type="SMART" id="SM00530">
    <property type="entry name" value="HTH_XRE"/>
    <property type="match status" value="2"/>
</dbReference>
<dbReference type="RefSeq" id="WP_163053194.1">
    <property type="nucleotide sequence ID" value="NZ_JAAGLI010000093.1"/>
</dbReference>
<proteinExistence type="predicted"/>
<evidence type="ECO:0000259" key="1">
    <source>
        <dbReference type="PROSITE" id="PS50943"/>
    </source>
</evidence>
<reference evidence="3 4" key="1">
    <citation type="submission" date="2020-01" db="EMBL/GenBank/DDBJ databases">
        <title>Insect and environment-associated Actinomycetes.</title>
        <authorList>
            <person name="Currrie C."/>
            <person name="Chevrette M."/>
            <person name="Carlson C."/>
            <person name="Stubbendieck R."/>
            <person name="Wendt-Pienkowski E."/>
        </authorList>
    </citation>
    <scope>NUCLEOTIDE SEQUENCE [LARGE SCALE GENOMIC DNA]</scope>
    <source>
        <strain evidence="3 4">SID10258</strain>
    </source>
</reference>
<dbReference type="EMBL" id="JAAGLI010000213">
    <property type="protein sequence ID" value="NEA22528.1"/>
    <property type="molecule type" value="Genomic_DNA"/>
</dbReference>
<dbReference type="PROSITE" id="PS50943">
    <property type="entry name" value="HTH_CROC1"/>
    <property type="match status" value="2"/>
</dbReference>
<name>A0A6L9QBU3_9ACTN</name>
<feature type="domain" description="HTH cro/C1-type" evidence="1">
    <location>
        <begin position="92"/>
        <end position="146"/>
    </location>
</feature>
<dbReference type="SUPFAM" id="SSF47413">
    <property type="entry name" value="lambda repressor-like DNA-binding domains"/>
    <property type="match status" value="2"/>
</dbReference>
<dbReference type="Proteomes" id="UP000475532">
    <property type="component" value="Unassembled WGS sequence"/>
</dbReference>
<accession>A0A6L9QBU3</accession>